<sequence>MAKATTVIRKMEVDPEEKRKEDLRELEDVLLDNKEGITDLLKLLQRFQHKEVFHMAESMLGQSDKILERVVISMDHPEVTQSIKNMLLLAQALGKLKMDELEPVIHKVNAAVENIAEYEHNHNKGSYLSILSTLKDKEVMQGMNVMLALVKGFGIREEDGGKESIDENERPARLSDIPERDRPDTPSHESNPQKSSKWVYFIGGAVAVAVPLLFRKRQY</sequence>
<keyword evidence="2" id="KW-0472">Membrane</keyword>
<feature type="transmembrane region" description="Helical" evidence="2">
    <location>
        <begin position="198"/>
        <end position="214"/>
    </location>
</feature>
<keyword evidence="2" id="KW-1133">Transmembrane helix</keyword>
<dbReference type="PANTHER" id="PTHR38433:SF1">
    <property type="entry name" value="DUF1641 DOMAIN-CONTAINING PROTEIN"/>
    <property type="match status" value="1"/>
</dbReference>
<organism evidence="3 4">
    <name type="scientific">Cytobacillus purgationiresistens</name>
    <dbReference type="NCBI Taxonomy" id="863449"/>
    <lineage>
        <taxon>Bacteria</taxon>
        <taxon>Bacillati</taxon>
        <taxon>Bacillota</taxon>
        <taxon>Bacilli</taxon>
        <taxon>Bacillales</taxon>
        <taxon>Bacillaceae</taxon>
        <taxon>Cytobacillus</taxon>
    </lineage>
</organism>
<keyword evidence="4" id="KW-1185">Reference proteome</keyword>
<dbReference type="RefSeq" id="WP_307475048.1">
    <property type="nucleotide sequence ID" value="NZ_JAUSUB010000009.1"/>
</dbReference>
<keyword evidence="2" id="KW-0812">Transmembrane</keyword>
<dbReference type="Proteomes" id="UP001238088">
    <property type="component" value="Unassembled WGS sequence"/>
</dbReference>
<evidence type="ECO:0000256" key="1">
    <source>
        <dbReference type="SAM" id="MobiDB-lite"/>
    </source>
</evidence>
<feature type="compositionally biased region" description="Basic and acidic residues" evidence="1">
    <location>
        <begin position="160"/>
        <end position="187"/>
    </location>
</feature>
<evidence type="ECO:0000313" key="3">
    <source>
        <dbReference type="EMBL" id="MDQ0270536.1"/>
    </source>
</evidence>
<gene>
    <name evidence="3" type="ORF">J2S17_002411</name>
</gene>
<accession>A0ABU0AGZ6</accession>
<name>A0ABU0AGZ6_9BACI</name>
<dbReference type="EMBL" id="JAUSUB010000009">
    <property type="protein sequence ID" value="MDQ0270536.1"/>
    <property type="molecule type" value="Genomic_DNA"/>
</dbReference>
<feature type="region of interest" description="Disordered" evidence="1">
    <location>
        <begin position="160"/>
        <end position="194"/>
    </location>
</feature>
<evidence type="ECO:0000256" key="2">
    <source>
        <dbReference type="SAM" id="Phobius"/>
    </source>
</evidence>
<dbReference type="PANTHER" id="PTHR38433">
    <property type="match status" value="1"/>
</dbReference>
<reference evidence="3 4" key="1">
    <citation type="submission" date="2023-07" db="EMBL/GenBank/DDBJ databases">
        <title>Genomic Encyclopedia of Type Strains, Phase IV (KMG-IV): sequencing the most valuable type-strain genomes for metagenomic binning, comparative biology and taxonomic classification.</title>
        <authorList>
            <person name="Goeker M."/>
        </authorList>
    </citation>
    <scope>NUCLEOTIDE SEQUENCE [LARGE SCALE GENOMIC DNA]</scope>
    <source>
        <strain evidence="3 4">DSM 23494</strain>
    </source>
</reference>
<proteinExistence type="predicted"/>
<evidence type="ECO:0000313" key="4">
    <source>
        <dbReference type="Proteomes" id="UP001238088"/>
    </source>
</evidence>
<comment type="caution">
    <text evidence="3">The sequence shown here is derived from an EMBL/GenBank/DDBJ whole genome shotgun (WGS) entry which is preliminary data.</text>
</comment>
<protein>
    <submittedName>
        <fullName evidence="3">Uncharacterized protein YjgD (DUF1641 family)</fullName>
    </submittedName>
</protein>